<sequence length="358" mass="39426">MSDRQLFLLLDQPFALNIVLSLAAVVVLAEIGLLVAQNSMCSLSVARALQASAAGTLSLLFSATFCSLAMYDENTFQQLPFLSSLAIQLLASATVCSWGQGALLRSAVRHGHRQRVMQVFASSSSLFSGGALLAYVTADLHSSDGPPHIGLSTWRVWGYMVAVMGAVLSSWLLHSRRAVLPLGPVRSWSTLSICQAITFVSSSWFLVRLFMNEHDSLCVDQRTGHCSTPIDETFLLVVGCIPFYLLPKILFELTRSRKPLENIQSTAEAVKQEFFVHKMDDVLEEQRLKALPEAVWPKQVHSTLHSNGRQAYAGGALHGDEKSPAECVPSQRHNRHLRQPQTRALGMNTQAQDNQLWA</sequence>
<feature type="transmembrane region" description="Helical" evidence="2">
    <location>
        <begin position="116"/>
        <end position="136"/>
    </location>
</feature>
<accession>A0AB34JJ52</accession>
<evidence type="ECO:0000256" key="2">
    <source>
        <dbReference type="SAM" id="Phobius"/>
    </source>
</evidence>
<keyword evidence="2" id="KW-0472">Membrane</keyword>
<gene>
    <name evidence="3" type="ORF">AB1Y20_021243</name>
</gene>
<feature type="transmembrane region" description="Helical" evidence="2">
    <location>
        <begin position="82"/>
        <end position="104"/>
    </location>
</feature>
<feature type="compositionally biased region" description="Polar residues" evidence="1">
    <location>
        <begin position="339"/>
        <end position="358"/>
    </location>
</feature>
<keyword evidence="2" id="KW-0812">Transmembrane</keyword>
<dbReference type="EMBL" id="JBGBPQ010000007">
    <property type="protein sequence ID" value="KAL1521584.1"/>
    <property type="molecule type" value="Genomic_DNA"/>
</dbReference>
<dbReference type="Proteomes" id="UP001515480">
    <property type="component" value="Unassembled WGS sequence"/>
</dbReference>
<keyword evidence="4" id="KW-1185">Reference proteome</keyword>
<feature type="transmembrane region" description="Helical" evidence="2">
    <location>
        <begin position="14"/>
        <end position="36"/>
    </location>
</feature>
<protein>
    <submittedName>
        <fullName evidence="3">Uncharacterized protein</fullName>
    </submittedName>
</protein>
<feature type="region of interest" description="Disordered" evidence="1">
    <location>
        <begin position="310"/>
        <end position="358"/>
    </location>
</feature>
<proteinExistence type="predicted"/>
<name>A0AB34JJ52_PRYPA</name>
<reference evidence="3 4" key="1">
    <citation type="journal article" date="2024" name="Science">
        <title>Giant polyketide synthase enzymes in the biosynthesis of giant marine polyether toxins.</title>
        <authorList>
            <person name="Fallon T.R."/>
            <person name="Shende V.V."/>
            <person name="Wierzbicki I.H."/>
            <person name="Pendleton A.L."/>
            <person name="Watervoot N.F."/>
            <person name="Auber R.P."/>
            <person name="Gonzalez D.J."/>
            <person name="Wisecaver J.H."/>
            <person name="Moore B.S."/>
        </authorList>
    </citation>
    <scope>NUCLEOTIDE SEQUENCE [LARGE SCALE GENOMIC DNA]</scope>
    <source>
        <strain evidence="3 4">12B1</strain>
    </source>
</reference>
<feature type="transmembrane region" description="Helical" evidence="2">
    <location>
        <begin position="156"/>
        <end position="173"/>
    </location>
</feature>
<evidence type="ECO:0000313" key="4">
    <source>
        <dbReference type="Proteomes" id="UP001515480"/>
    </source>
</evidence>
<evidence type="ECO:0000313" key="3">
    <source>
        <dbReference type="EMBL" id="KAL1521584.1"/>
    </source>
</evidence>
<keyword evidence="2" id="KW-1133">Transmembrane helix</keyword>
<feature type="transmembrane region" description="Helical" evidence="2">
    <location>
        <begin position="185"/>
        <end position="207"/>
    </location>
</feature>
<evidence type="ECO:0000256" key="1">
    <source>
        <dbReference type="SAM" id="MobiDB-lite"/>
    </source>
</evidence>
<organism evidence="3 4">
    <name type="scientific">Prymnesium parvum</name>
    <name type="common">Toxic golden alga</name>
    <dbReference type="NCBI Taxonomy" id="97485"/>
    <lineage>
        <taxon>Eukaryota</taxon>
        <taxon>Haptista</taxon>
        <taxon>Haptophyta</taxon>
        <taxon>Prymnesiophyceae</taxon>
        <taxon>Prymnesiales</taxon>
        <taxon>Prymnesiaceae</taxon>
        <taxon>Prymnesium</taxon>
    </lineage>
</organism>
<dbReference type="AlphaFoldDB" id="A0AB34JJ52"/>
<feature type="transmembrane region" description="Helical" evidence="2">
    <location>
        <begin position="48"/>
        <end position="70"/>
    </location>
</feature>
<comment type="caution">
    <text evidence="3">The sequence shown here is derived from an EMBL/GenBank/DDBJ whole genome shotgun (WGS) entry which is preliminary data.</text>
</comment>